<comment type="caution">
    <text evidence="2">The sequence shown here is derived from an EMBL/GenBank/DDBJ whole genome shotgun (WGS) entry which is preliminary data.</text>
</comment>
<dbReference type="RefSeq" id="WP_310259633.1">
    <property type="nucleotide sequence ID" value="NZ_JAVDWA010000004.1"/>
</dbReference>
<evidence type="ECO:0000313" key="3">
    <source>
        <dbReference type="Proteomes" id="UP001258181"/>
    </source>
</evidence>
<protein>
    <recommendedName>
        <fullName evidence="4">DUF2953 domain-containing protein</fullName>
    </recommendedName>
</protein>
<dbReference type="InterPro" id="IPR021338">
    <property type="entry name" value="DUF2953"/>
</dbReference>
<keyword evidence="3" id="KW-1185">Reference proteome</keyword>
<evidence type="ECO:0008006" key="4">
    <source>
        <dbReference type="Google" id="ProtNLM"/>
    </source>
</evidence>
<accession>A0ABU1U2V3</accession>
<dbReference type="Pfam" id="PF11167">
    <property type="entry name" value="DUF2953"/>
    <property type="match status" value="1"/>
</dbReference>
<feature type="transmembrane region" description="Helical" evidence="1">
    <location>
        <begin position="6"/>
        <end position="25"/>
    </location>
</feature>
<organism evidence="2 3">
    <name type="scientific">Fictibacillus barbaricus</name>
    <dbReference type="NCBI Taxonomy" id="182136"/>
    <lineage>
        <taxon>Bacteria</taxon>
        <taxon>Bacillati</taxon>
        <taxon>Bacillota</taxon>
        <taxon>Bacilli</taxon>
        <taxon>Bacillales</taxon>
        <taxon>Fictibacillaceae</taxon>
        <taxon>Fictibacillus</taxon>
    </lineage>
</organism>
<name>A0ABU1U2V3_9BACL</name>
<dbReference type="EMBL" id="JAVDWA010000004">
    <property type="protein sequence ID" value="MDR7073792.1"/>
    <property type="molecule type" value="Genomic_DNA"/>
</dbReference>
<sequence>MEWILLIIAVLLFFTILLMFSTLHIELQFVHRNDNSDVQIKLRMYRFLRYTLKIPLIQFDAKDRAIKVKEEKQASMGNKKKKKKRITFRQFKNQYKSFRSMLVHVRNFYHIIRHFLSKIKVENISWHSAIGLGEASASAIAAGSLWGVKGVVLQLINTFFILKGNPSVSVIPVFQGMHSETRFSCMVSFKIGHAIVVMLKIMKAWRGSKNSSRVNNEYMTGGM</sequence>
<keyword evidence="1" id="KW-0812">Transmembrane</keyword>
<keyword evidence="1" id="KW-1133">Transmembrane helix</keyword>
<evidence type="ECO:0000313" key="2">
    <source>
        <dbReference type="EMBL" id="MDR7073792.1"/>
    </source>
</evidence>
<dbReference type="Proteomes" id="UP001258181">
    <property type="component" value="Unassembled WGS sequence"/>
</dbReference>
<gene>
    <name evidence="2" type="ORF">J2X07_002779</name>
</gene>
<reference evidence="2 3" key="1">
    <citation type="submission" date="2023-07" db="EMBL/GenBank/DDBJ databases">
        <title>Sorghum-associated microbial communities from plants grown in Nebraska, USA.</title>
        <authorList>
            <person name="Schachtman D."/>
        </authorList>
    </citation>
    <scope>NUCLEOTIDE SEQUENCE [LARGE SCALE GENOMIC DNA]</scope>
    <source>
        <strain evidence="2 3">BE211</strain>
    </source>
</reference>
<proteinExistence type="predicted"/>
<keyword evidence="1" id="KW-0472">Membrane</keyword>
<evidence type="ECO:0000256" key="1">
    <source>
        <dbReference type="SAM" id="Phobius"/>
    </source>
</evidence>